<dbReference type="GO" id="GO:0016798">
    <property type="term" value="F:hydrolase activity, acting on glycosyl bonds"/>
    <property type="evidence" value="ECO:0007669"/>
    <property type="project" value="UniProtKB-KW"/>
</dbReference>
<dbReference type="GO" id="GO:0070492">
    <property type="term" value="F:oligosaccharide binding"/>
    <property type="evidence" value="ECO:0007669"/>
    <property type="project" value="TreeGrafter"/>
</dbReference>
<keyword evidence="5" id="KW-1185">Reference proteome</keyword>
<dbReference type="PROSITE" id="PS51782">
    <property type="entry name" value="LYSM"/>
    <property type="match status" value="2"/>
</dbReference>
<dbReference type="GO" id="GO:0005975">
    <property type="term" value="P:carbohydrate metabolic process"/>
    <property type="evidence" value="ECO:0007669"/>
    <property type="project" value="InterPro"/>
</dbReference>
<dbReference type="Pfam" id="PF00704">
    <property type="entry name" value="Glyco_hydro_18"/>
    <property type="match status" value="1"/>
</dbReference>
<protein>
    <submittedName>
        <fullName evidence="4">Spore germination protein</fullName>
    </submittedName>
</protein>
<dbReference type="GO" id="GO:0008061">
    <property type="term" value="F:chitin binding"/>
    <property type="evidence" value="ECO:0007669"/>
    <property type="project" value="InterPro"/>
</dbReference>
<dbReference type="Gene3D" id="3.20.20.80">
    <property type="entry name" value="Glycosidases"/>
    <property type="match status" value="1"/>
</dbReference>
<dbReference type="InterPro" id="IPR011583">
    <property type="entry name" value="Chitinase_II/V-like_cat"/>
</dbReference>
<evidence type="ECO:0000256" key="1">
    <source>
        <dbReference type="ARBA" id="ARBA00023295"/>
    </source>
</evidence>
<dbReference type="Proteomes" id="UP000273083">
    <property type="component" value="Unassembled WGS sequence"/>
</dbReference>
<feature type="domain" description="LysM" evidence="2">
    <location>
        <begin position="51"/>
        <end position="96"/>
    </location>
</feature>
<accession>A0A3N1XU89</accession>
<dbReference type="SMART" id="SM00636">
    <property type="entry name" value="Glyco_18"/>
    <property type="match status" value="1"/>
</dbReference>
<dbReference type="Gene3D" id="3.10.350.10">
    <property type="entry name" value="LysM domain"/>
    <property type="match status" value="2"/>
</dbReference>
<dbReference type="InterPro" id="IPR017853">
    <property type="entry name" value="GH"/>
</dbReference>
<evidence type="ECO:0000313" key="4">
    <source>
        <dbReference type="EMBL" id="ROR28447.1"/>
    </source>
</evidence>
<gene>
    <name evidence="4" type="ORF">EDD66_10429</name>
</gene>
<evidence type="ECO:0000259" key="3">
    <source>
        <dbReference type="PROSITE" id="PS51910"/>
    </source>
</evidence>
<dbReference type="PANTHER" id="PTHR46066">
    <property type="entry name" value="CHITINASE DOMAIN-CONTAINING PROTEIN 1 FAMILY MEMBER"/>
    <property type="match status" value="1"/>
</dbReference>
<dbReference type="GO" id="GO:0012505">
    <property type="term" value="C:endomembrane system"/>
    <property type="evidence" value="ECO:0007669"/>
    <property type="project" value="TreeGrafter"/>
</dbReference>
<dbReference type="AlphaFoldDB" id="A0A3N1XU89"/>
<dbReference type="CDD" id="cd00118">
    <property type="entry name" value="LysM"/>
    <property type="match status" value="2"/>
</dbReference>
<dbReference type="PANTHER" id="PTHR46066:SF2">
    <property type="entry name" value="CHITINASE DOMAIN-CONTAINING PROTEIN 1"/>
    <property type="match status" value="1"/>
</dbReference>
<dbReference type="SMART" id="SM00257">
    <property type="entry name" value="LysM"/>
    <property type="match status" value="2"/>
</dbReference>
<keyword evidence="1" id="KW-0378">Hydrolase</keyword>
<dbReference type="InterPro" id="IPR018392">
    <property type="entry name" value="LysM"/>
</dbReference>
<dbReference type="InterPro" id="IPR029070">
    <property type="entry name" value="Chitinase_insertion_sf"/>
</dbReference>
<feature type="domain" description="LysM" evidence="2">
    <location>
        <begin position="2"/>
        <end position="46"/>
    </location>
</feature>
<dbReference type="PROSITE" id="PS51910">
    <property type="entry name" value="GH18_2"/>
    <property type="match status" value="1"/>
</dbReference>
<dbReference type="RefSeq" id="WP_170164286.1">
    <property type="nucleotide sequence ID" value="NZ_RJVG01000004.1"/>
</dbReference>
<dbReference type="SUPFAM" id="SSF51445">
    <property type="entry name" value="(Trans)glycosidases"/>
    <property type="match status" value="1"/>
</dbReference>
<dbReference type="InterPro" id="IPR036779">
    <property type="entry name" value="LysM_dom_sf"/>
</dbReference>
<dbReference type="EMBL" id="RJVG01000004">
    <property type="protein sequence ID" value="ROR28447.1"/>
    <property type="molecule type" value="Genomic_DNA"/>
</dbReference>
<proteinExistence type="predicted"/>
<dbReference type="InterPro" id="IPR001223">
    <property type="entry name" value="Glyco_hydro18_cat"/>
</dbReference>
<keyword evidence="1" id="KW-0326">Glycosidase</keyword>
<dbReference type="Gene3D" id="3.10.50.10">
    <property type="match status" value="1"/>
</dbReference>
<feature type="domain" description="GH18" evidence="3">
    <location>
        <begin position="93"/>
        <end position="431"/>
    </location>
</feature>
<reference evidence="4 5" key="1">
    <citation type="submission" date="2018-11" db="EMBL/GenBank/DDBJ databases">
        <title>Genomic Encyclopedia of Type Strains, Phase IV (KMG-IV): sequencing the most valuable type-strain genomes for metagenomic binning, comparative biology and taxonomic classification.</title>
        <authorList>
            <person name="Goeker M."/>
        </authorList>
    </citation>
    <scope>NUCLEOTIDE SEQUENCE [LARGE SCALE GENOMIC DNA]</scope>
    <source>
        <strain evidence="4 5">DSM 26537</strain>
    </source>
</reference>
<organism evidence="4 5">
    <name type="scientific">Mobilisporobacter senegalensis</name>
    <dbReference type="NCBI Taxonomy" id="1329262"/>
    <lineage>
        <taxon>Bacteria</taxon>
        <taxon>Bacillati</taxon>
        <taxon>Bacillota</taxon>
        <taxon>Clostridia</taxon>
        <taxon>Lachnospirales</taxon>
        <taxon>Lachnospiraceae</taxon>
        <taxon>Mobilisporobacter</taxon>
    </lineage>
</organism>
<comment type="caution">
    <text evidence="4">The sequence shown here is derived from an EMBL/GenBank/DDBJ whole genome shotgun (WGS) entry which is preliminary data.</text>
</comment>
<dbReference type="Pfam" id="PF01476">
    <property type="entry name" value="LysM"/>
    <property type="match status" value="2"/>
</dbReference>
<evidence type="ECO:0000259" key="2">
    <source>
        <dbReference type="PROSITE" id="PS51782"/>
    </source>
</evidence>
<sequence>MIIHVVQSGETIYSIAENYDVSAIRLMQENGIDSPDNLVPGQTIVILYPEQTYIVKEGDTLLGIAEAHGVSVIQLLRNNPYLSNRESIYPGETIVINYQGEKIMTISINGYAYPFINRSILKETLPYLTYLTVFNYNITPTGELIDIPDEEIIQIAKDFGVAPIMLVTTLTEQGTFSSEIARNILQNEDLQDHLIDNILSVLKEKGYYGVNLDFQHILPEDQHLFVDFITKAGARLHEEGFHLIITLTPVTLETENGLFYTDFDYTSIAQAADQIMLLSYQWGYFFGPPATTITPFNTVISNLEYSITLIPPDKTNIGIPIIAYDWQLPYMENISRAYSLSYCSAISLAAQTGSTIMYDETYQAAYFSYIEEGPSEKTEHIVWFKDARSIDVLLSLIPQYGLKGIGVWNILCEFPQMWLVINSQYDIAQVL</sequence>
<evidence type="ECO:0000313" key="5">
    <source>
        <dbReference type="Proteomes" id="UP000273083"/>
    </source>
</evidence>
<dbReference type="SUPFAM" id="SSF54106">
    <property type="entry name" value="LysM domain"/>
    <property type="match status" value="2"/>
</dbReference>
<name>A0A3N1XU89_9FIRM</name>